<dbReference type="CDD" id="cd17932">
    <property type="entry name" value="DEXQc_UvrD"/>
    <property type="match status" value="1"/>
</dbReference>
<evidence type="ECO:0000313" key="7">
    <source>
        <dbReference type="EMBL" id="SVE64922.1"/>
    </source>
</evidence>
<dbReference type="InterPro" id="IPR014016">
    <property type="entry name" value="UvrD-like_ATP-bd"/>
</dbReference>
<evidence type="ECO:0000256" key="3">
    <source>
        <dbReference type="ARBA" id="ARBA00022806"/>
    </source>
</evidence>
<dbReference type="InterPro" id="IPR000212">
    <property type="entry name" value="DNA_helicase_UvrD/REP"/>
</dbReference>
<name>A0A383F6W1_9ZZZZ</name>
<dbReference type="AlphaFoldDB" id="A0A383F6W1"/>
<evidence type="ECO:0000259" key="6">
    <source>
        <dbReference type="PROSITE" id="PS51198"/>
    </source>
</evidence>
<dbReference type="GO" id="GO:0000725">
    <property type="term" value="P:recombinational repair"/>
    <property type="evidence" value="ECO:0007669"/>
    <property type="project" value="TreeGrafter"/>
</dbReference>
<feature type="domain" description="UvrD-like helicase ATP-binding" evidence="6">
    <location>
        <begin position="2"/>
        <end position="156"/>
    </location>
</feature>
<evidence type="ECO:0000256" key="4">
    <source>
        <dbReference type="ARBA" id="ARBA00022840"/>
    </source>
</evidence>
<gene>
    <name evidence="7" type="ORF">METZ01_LOCUS517776</name>
</gene>
<keyword evidence="3" id="KW-0347">Helicase</keyword>
<keyword evidence="1" id="KW-0547">Nucleotide-binding</keyword>
<dbReference type="PANTHER" id="PTHR11070">
    <property type="entry name" value="UVRD / RECB / PCRA DNA HELICASE FAMILY MEMBER"/>
    <property type="match status" value="1"/>
</dbReference>
<dbReference type="Gene3D" id="1.10.10.160">
    <property type="match status" value="1"/>
</dbReference>
<dbReference type="PANTHER" id="PTHR11070:SF2">
    <property type="entry name" value="ATP-DEPENDENT DNA HELICASE SRS2"/>
    <property type="match status" value="1"/>
</dbReference>
<proteinExistence type="predicted"/>
<accession>A0A383F6W1</accession>
<dbReference type="EMBL" id="UINC01232100">
    <property type="protein sequence ID" value="SVE64922.1"/>
    <property type="molecule type" value="Genomic_DNA"/>
</dbReference>
<dbReference type="GO" id="GO:0005524">
    <property type="term" value="F:ATP binding"/>
    <property type="evidence" value="ECO:0007669"/>
    <property type="project" value="UniProtKB-KW"/>
</dbReference>
<evidence type="ECO:0000256" key="1">
    <source>
        <dbReference type="ARBA" id="ARBA00022741"/>
    </source>
</evidence>
<evidence type="ECO:0000256" key="2">
    <source>
        <dbReference type="ARBA" id="ARBA00022801"/>
    </source>
</evidence>
<feature type="non-terminal residue" evidence="7">
    <location>
        <position position="156"/>
    </location>
</feature>
<dbReference type="GO" id="GO:0016787">
    <property type="term" value="F:hydrolase activity"/>
    <property type="evidence" value="ECO:0007669"/>
    <property type="project" value="UniProtKB-KW"/>
</dbReference>
<dbReference type="GO" id="GO:0003677">
    <property type="term" value="F:DNA binding"/>
    <property type="evidence" value="ECO:0007669"/>
    <property type="project" value="UniProtKB-KW"/>
</dbReference>
<keyword evidence="5" id="KW-0238">DNA-binding</keyword>
<dbReference type="Pfam" id="PF00580">
    <property type="entry name" value="UvrD-helicase"/>
    <property type="match status" value="1"/>
</dbReference>
<reference evidence="7" key="1">
    <citation type="submission" date="2018-05" db="EMBL/GenBank/DDBJ databases">
        <authorList>
            <person name="Lanie J.A."/>
            <person name="Ng W.-L."/>
            <person name="Kazmierczak K.M."/>
            <person name="Andrzejewski T.M."/>
            <person name="Davidsen T.M."/>
            <person name="Wayne K.J."/>
            <person name="Tettelin H."/>
            <person name="Glass J.I."/>
            <person name="Rusch D."/>
            <person name="Podicherti R."/>
            <person name="Tsui H.-C.T."/>
            <person name="Winkler M.E."/>
        </authorList>
    </citation>
    <scope>NUCLEOTIDE SEQUENCE</scope>
</reference>
<keyword evidence="4" id="KW-0067">ATP-binding</keyword>
<evidence type="ECO:0000256" key="5">
    <source>
        <dbReference type="ARBA" id="ARBA00023125"/>
    </source>
</evidence>
<sequence length="156" mass="17532">MIPFNDKQMLAVEYPPEPLLILAGAGTGKTTTIVGRIAHLIQKQNAVPESILALTFTNDAAENLKKKLIDIIGKSGESINACTFHSFAQTQTCIYFSDLGYSSLPTMMTKGDIYFLLRHRFDQLEQLQSKAFRRDPIKAIQCFQKVFDAFRQNLLS</sequence>
<dbReference type="InterPro" id="IPR013986">
    <property type="entry name" value="DExx_box_DNA_helicase_dom_sf"/>
</dbReference>
<organism evidence="7">
    <name type="scientific">marine metagenome</name>
    <dbReference type="NCBI Taxonomy" id="408172"/>
    <lineage>
        <taxon>unclassified sequences</taxon>
        <taxon>metagenomes</taxon>
        <taxon>ecological metagenomes</taxon>
    </lineage>
</organism>
<protein>
    <recommendedName>
        <fullName evidence="6">UvrD-like helicase ATP-binding domain-containing protein</fullName>
    </recommendedName>
</protein>
<dbReference type="GO" id="GO:0043138">
    <property type="term" value="F:3'-5' DNA helicase activity"/>
    <property type="evidence" value="ECO:0007669"/>
    <property type="project" value="TreeGrafter"/>
</dbReference>
<dbReference type="PROSITE" id="PS51198">
    <property type="entry name" value="UVRD_HELICASE_ATP_BIND"/>
    <property type="match status" value="1"/>
</dbReference>
<dbReference type="Gene3D" id="3.40.50.300">
    <property type="entry name" value="P-loop containing nucleotide triphosphate hydrolases"/>
    <property type="match status" value="1"/>
</dbReference>
<dbReference type="SUPFAM" id="SSF52540">
    <property type="entry name" value="P-loop containing nucleoside triphosphate hydrolases"/>
    <property type="match status" value="1"/>
</dbReference>
<keyword evidence="2" id="KW-0378">Hydrolase</keyword>
<dbReference type="InterPro" id="IPR027417">
    <property type="entry name" value="P-loop_NTPase"/>
</dbReference>